<reference evidence="1 2" key="1">
    <citation type="submission" date="2016-10" db="EMBL/GenBank/DDBJ databases">
        <authorList>
            <person name="de Groot N.N."/>
        </authorList>
    </citation>
    <scope>NUCLEOTIDE SEQUENCE [LARGE SCALE GENOMIC DNA]</scope>
    <source>
        <strain evidence="1 2">DSM 9990</strain>
    </source>
</reference>
<dbReference type="RefSeq" id="WP_093392759.1">
    <property type="nucleotide sequence ID" value="NZ_FOUU01000001.1"/>
</dbReference>
<dbReference type="STRING" id="39841.SAMN05660836_00192"/>
<evidence type="ECO:0000313" key="2">
    <source>
        <dbReference type="Proteomes" id="UP000199611"/>
    </source>
</evidence>
<name>A0A1I4QRX3_9BACT</name>
<keyword evidence="2" id="KW-1185">Reference proteome</keyword>
<dbReference type="EMBL" id="FOUU01000001">
    <property type="protein sequence ID" value="SFM42781.1"/>
    <property type="molecule type" value="Genomic_DNA"/>
</dbReference>
<organism evidence="1 2">
    <name type="scientific">Thermodesulforhabdus norvegica</name>
    <dbReference type="NCBI Taxonomy" id="39841"/>
    <lineage>
        <taxon>Bacteria</taxon>
        <taxon>Pseudomonadati</taxon>
        <taxon>Thermodesulfobacteriota</taxon>
        <taxon>Syntrophobacteria</taxon>
        <taxon>Syntrophobacterales</taxon>
        <taxon>Thermodesulforhabdaceae</taxon>
        <taxon>Thermodesulforhabdus</taxon>
    </lineage>
</organism>
<protein>
    <submittedName>
        <fullName evidence="1">Uncharacterized protein</fullName>
    </submittedName>
</protein>
<dbReference type="OrthoDB" id="5422349at2"/>
<evidence type="ECO:0000313" key="1">
    <source>
        <dbReference type="EMBL" id="SFM42781.1"/>
    </source>
</evidence>
<dbReference type="AlphaFoldDB" id="A0A1I4QRX3"/>
<gene>
    <name evidence="1" type="ORF">SAMN05660836_00192</name>
</gene>
<accession>A0A1I4QRX3</accession>
<proteinExistence type="predicted"/>
<sequence>MGKGRLYLITFFISAFLLVPRSSTPAHDGLEETFAGNEAHRVYRAGPSDEELRNESDLERLKEEKAWDMLRNLILDVNRDFTIERR</sequence>
<dbReference type="Proteomes" id="UP000199611">
    <property type="component" value="Unassembled WGS sequence"/>
</dbReference>